<feature type="compositionally biased region" description="Polar residues" evidence="1">
    <location>
        <begin position="51"/>
        <end position="61"/>
    </location>
</feature>
<dbReference type="STRING" id="146020.RMCB_1976"/>
<evidence type="ECO:0000256" key="2">
    <source>
        <dbReference type="SAM" id="SignalP"/>
    </source>
</evidence>
<feature type="region of interest" description="Disordered" evidence="1">
    <location>
        <begin position="33"/>
        <end position="69"/>
    </location>
</feature>
<dbReference type="Proteomes" id="UP000069620">
    <property type="component" value="Unassembled WGS sequence"/>
</dbReference>
<protein>
    <submittedName>
        <fullName evidence="3">Uncharacterized protein</fullName>
    </submittedName>
</protein>
<feature type="chain" id="PRO_5038488870" evidence="2">
    <location>
        <begin position="24"/>
        <end position="69"/>
    </location>
</feature>
<sequence>MNISRARLGTATCAALAALVVFAAPATAQSAQPAQSCNSLGPSQVKCGSPGNVQINDSPPQVNFFPYAS</sequence>
<proteinExistence type="predicted"/>
<gene>
    <name evidence="3" type="ORF">RMCB_1976</name>
</gene>
<name>A0A100VXN4_9MYCO</name>
<comment type="caution">
    <text evidence="3">The sequence shown here is derived from an EMBL/GenBank/DDBJ whole genome shotgun (WGS) entry which is preliminary data.</text>
</comment>
<dbReference type="EMBL" id="BCSX01000020">
    <property type="protein sequence ID" value="GAS87880.1"/>
    <property type="molecule type" value="Genomic_DNA"/>
</dbReference>
<dbReference type="AlphaFoldDB" id="A0A100VXN4"/>
<feature type="signal peptide" evidence="2">
    <location>
        <begin position="1"/>
        <end position="23"/>
    </location>
</feature>
<keyword evidence="2" id="KW-0732">Signal</keyword>
<evidence type="ECO:0000256" key="1">
    <source>
        <dbReference type="SAM" id="MobiDB-lite"/>
    </source>
</evidence>
<accession>A0A100VXN4</accession>
<evidence type="ECO:0000313" key="4">
    <source>
        <dbReference type="Proteomes" id="UP000069620"/>
    </source>
</evidence>
<evidence type="ECO:0000313" key="3">
    <source>
        <dbReference type="EMBL" id="GAS87880.1"/>
    </source>
</evidence>
<reference evidence="4" key="2">
    <citation type="submission" date="2016-02" db="EMBL/GenBank/DDBJ databases">
        <title>Draft genome sequence of five rapidly growing Mycobacterium species.</title>
        <authorList>
            <person name="Katahira K."/>
            <person name="Gotou Y."/>
            <person name="Iida K."/>
            <person name="Ogura Y."/>
            <person name="Hayashi T."/>
        </authorList>
    </citation>
    <scope>NUCLEOTIDE SEQUENCE [LARGE SCALE GENOMIC DNA]</scope>
    <source>
        <strain evidence="4">JCM15654</strain>
    </source>
</reference>
<organism evidence="3 4">
    <name type="scientific">Mycolicibacterium brisbanense</name>
    <dbReference type="NCBI Taxonomy" id="146020"/>
    <lineage>
        <taxon>Bacteria</taxon>
        <taxon>Bacillati</taxon>
        <taxon>Actinomycetota</taxon>
        <taxon>Actinomycetes</taxon>
        <taxon>Mycobacteriales</taxon>
        <taxon>Mycobacteriaceae</taxon>
        <taxon>Mycolicibacterium</taxon>
    </lineage>
</organism>
<reference evidence="4" key="1">
    <citation type="journal article" date="2016" name="Genome Announc.">
        <title>Draft Genome Sequences of Five Rapidly Growing Mycobacterium Species, M. thermoresistibile, M. fortuitum subsp. acetamidolyticum, M. canariasense, M. brisbanense, and M. novocastrense.</title>
        <authorList>
            <person name="Katahira K."/>
            <person name="Ogura Y."/>
            <person name="Gotoh Y."/>
            <person name="Hayashi T."/>
        </authorList>
    </citation>
    <scope>NUCLEOTIDE SEQUENCE [LARGE SCALE GENOMIC DNA]</scope>
    <source>
        <strain evidence="4">JCM15654</strain>
    </source>
</reference>
<keyword evidence="4" id="KW-1185">Reference proteome</keyword>